<name>A0A158IVT5_9BURK</name>
<gene>
    <name evidence="1" type="ORF">AWB66_03416</name>
</gene>
<organism evidence="1 2">
    <name type="scientific">Caballeronia telluris</name>
    <dbReference type="NCBI Taxonomy" id="326475"/>
    <lineage>
        <taxon>Bacteria</taxon>
        <taxon>Pseudomonadati</taxon>
        <taxon>Pseudomonadota</taxon>
        <taxon>Betaproteobacteria</taxon>
        <taxon>Burkholderiales</taxon>
        <taxon>Burkholderiaceae</taxon>
        <taxon>Caballeronia</taxon>
    </lineage>
</organism>
<protein>
    <submittedName>
        <fullName evidence="1">Uncharacterized protein</fullName>
    </submittedName>
</protein>
<proteinExistence type="predicted"/>
<reference evidence="1" key="1">
    <citation type="submission" date="2016-01" db="EMBL/GenBank/DDBJ databases">
        <authorList>
            <person name="Peeters Charlotte."/>
        </authorList>
    </citation>
    <scope>NUCLEOTIDE SEQUENCE</scope>
    <source>
        <strain evidence="1">LMG 22936</strain>
    </source>
</reference>
<accession>A0A158IVT5</accession>
<comment type="caution">
    <text evidence="1">The sequence shown here is derived from an EMBL/GenBank/DDBJ whole genome shotgun (WGS) entry which is preliminary data.</text>
</comment>
<dbReference type="AlphaFoldDB" id="A0A158IVT5"/>
<keyword evidence="2" id="KW-1185">Reference proteome</keyword>
<dbReference type="EMBL" id="FCNZ02000012">
    <property type="protein sequence ID" value="SAL60161.1"/>
    <property type="molecule type" value="Genomic_DNA"/>
</dbReference>
<dbReference type="RefSeq" id="WP_087631356.1">
    <property type="nucleotide sequence ID" value="NZ_FCNZ02000012.1"/>
</dbReference>
<evidence type="ECO:0000313" key="2">
    <source>
        <dbReference type="Proteomes" id="UP000054717"/>
    </source>
</evidence>
<sequence>MLREHGADISYAVRYGLAAHHIVYYITNFLCPPVSRDAFAPPALPLHFGLQSMPGACMRRVFLI</sequence>
<dbReference type="STRING" id="326475.AWB66_03416"/>
<dbReference type="Proteomes" id="UP000054717">
    <property type="component" value="Unassembled WGS sequence"/>
</dbReference>
<evidence type="ECO:0000313" key="1">
    <source>
        <dbReference type="EMBL" id="SAL60161.1"/>
    </source>
</evidence>